<comment type="caution">
    <text evidence="2">The sequence shown here is derived from an EMBL/GenBank/DDBJ whole genome shotgun (WGS) entry which is preliminary data.</text>
</comment>
<feature type="domain" description="DUF397" evidence="1">
    <location>
        <begin position="4"/>
        <end position="53"/>
    </location>
</feature>
<accession>A0A4Q7UU67</accession>
<dbReference type="InterPro" id="IPR007278">
    <property type="entry name" value="DUF397"/>
</dbReference>
<reference evidence="2 3" key="1">
    <citation type="submission" date="2019-02" db="EMBL/GenBank/DDBJ databases">
        <title>Sequencing the genomes of 1000 actinobacteria strains.</title>
        <authorList>
            <person name="Klenk H.-P."/>
        </authorList>
    </citation>
    <scope>NUCLEOTIDE SEQUENCE [LARGE SCALE GENOMIC DNA]</scope>
    <source>
        <strain evidence="2 3">DSM 45779</strain>
    </source>
</reference>
<gene>
    <name evidence="2" type="ORF">EV383_0372</name>
</gene>
<dbReference type="Proteomes" id="UP000291591">
    <property type="component" value="Unassembled WGS sequence"/>
</dbReference>
<organism evidence="2 3">
    <name type="scientific">Pseudonocardia sediminis</name>
    <dbReference type="NCBI Taxonomy" id="1397368"/>
    <lineage>
        <taxon>Bacteria</taxon>
        <taxon>Bacillati</taxon>
        <taxon>Actinomycetota</taxon>
        <taxon>Actinomycetes</taxon>
        <taxon>Pseudonocardiales</taxon>
        <taxon>Pseudonocardiaceae</taxon>
        <taxon>Pseudonocardia</taxon>
    </lineage>
</organism>
<dbReference type="EMBL" id="SHKL01000001">
    <property type="protein sequence ID" value="RZT83563.1"/>
    <property type="molecule type" value="Genomic_DNA"/>
</dbReference>
<protein>
    <submittedName>
        <fullName evidence="2">Uncharacterized protein DUF397</fullName>
    </submittedName>
</protein>
<evidence type="ECO:0000313" key="2">
    <source>
        <dbReference type="EMBL" id="RZT83563.1"/>
    </source>
</evidence>
<keyword evidence="3" id="KW-1185">Reference proteome</keyword>
<evidence type="ECO:0000259" key="1">
    <source>
        <dbReference type="Pfam" id="PF04149"/>
    </source>
</evidence>
<dbReference type="AlphaFoldDB" id="A0A4Q7UU67"/>
<dbReference type="RefSeq" id="WP_165438201.1">
    <property type="nucleotide sequence ID" value="NZ_SHKL01000001.1"/>
</dbReference>
<name>A0A4Q7UU67_PSEST</name>
<dbReference type="Pfam" id="PF04149">
    <property type="entry name" value="DUF397"/>
    <property type="match status" value="1"/>
</dbReference>
<evidence type="ECO:0000313" key="3">
    <source>
        <dbReference type="Proteomes" id="UP000291591"/>
    </source>
</evidence>
<sequence length="60" mass="6508">MIDYRVSSFCHLGNCVAVGATPDGAIAVADTKTGEPPLLFTREEWTAFCDGVRRGDFDDL</sequence>
<proteinExistence type="predicted"/>